<sequence length="102" mass="11804">MEEKELKVLKLDEITELIWNIFIALFIIILIISFISGYGIWTTGAITVIFLLPVVCIISGILITILRKLNYVETDGEWSTLDLMKSVFSVYWKDADGRFWWG</sequence>
<dbReference type="STRING" id="1888995.BD935_04105"/>
<keyword evidence="1" id="KW-0472">Membrane</keyword>
<dbReference type="EMBL" id="MIZA01000005">
    <property type="protein sequence ID" value="OIR20935.1"/>
    <property type="molecule type" value="Genomic_DNA"/>
</dbReference>
<proteinExistence type="predicted"/>
<dbReference type="Proteomes" id="UP000183080">
    <property type="component" value="Unassembled WGS sequence"/>
</dbReference>
<protein>
    <submittedName>
        <fullName evidence="2">Uncharacterized protein</fullName>
    </submittedName>
</protein>
<keyword evidence="1" id="KW-0812">Transmembrane</keyword>
<evidence type="ECO:0000313" key="2">
    <source>
        <dbReference type="EMBL" id="OIR20935.1"/>
    </source>
</evidence>
<keyword evidence="1" id="KW-1133">Transmembrane helix</keyword>
<accession>A0A1J5TJ08</accession>
<evidence type="ECO:0000313" key="3">
    <source>
        <dbReference type="Proteomes" id="UP000183080"/>
    </source>
</evidence>
<feature type="transmembrane region" description="Helical" evidence="1">
    <location>
        <begin position="21"/>
        <end position="40"/>
    </location>
</feature>
<reference evidence="2 3" key="1">
    <citation type="submission" date="2016-08" db="EMBL/GenBank/DDBJ databases">
        <title>New Insights into Marine Group III Euryarchaeota, from dark to light.</title>
        <authorList>
            <person name="Haro-Moreno J.M."/>
            <person name="Rodriguez-Valera F."/>
            <person name="Lopez-Garcia P."/>
            <person name="Moreira D."/>
            <person name="Martin-Cuadrado A.B."/>
        </authorList>
    </citation>
    <scope>NUCLEOTIDE SEQUENCE [LARGE SCALE GENOMIC DNA]</scope>
    <source>
        <strain evidence="2">CG-Epi1</strain>
    </source>
</reference>
<gene>
    <name evidence="2" type="ORF">BD935_04105</name>
</gene>
<dbReference type="AlphaFoldDB" id="A0A1J5TJ08"/>
<comment type="caution">
    <text evidence="2">The sequence shown here is derived from an EMBL/GenBank/DDBJ whole genome shotgun (WGS) entry which is preliminary data.</text>
</comment>
<name>A0A1J5TJ08_9ARCH</name>
<feature type="transmembrane region" description="Helical" evidence="1">
    <location>
        <begin position="46"/>
        <end position="66"/>
    </location>
</feature>
<organism evidence="2 3">
    <name type="scientific">Marine Group III euryarchaeote CG-Epi1</name>
    <dbReference type="NCBI Taxonomy" id="1888995"/>
    <lineage>
        <taxon>Archaea</taxon>
        <taxon>Methanobacteriati</taxon>
        <taxon>Thermoplasmatota</taxon>
        <taxon>Thermoplasmata</taxon>
        <taxon>Candidatus Thermoprofundales</taxon>
    </lineage>
</organism>
<evidence type="ECO:0000256" key="1">
    <source>
        <dbReference type="SAM" id="Phobius"/>
    </source>
</evidence>